<dbReference type="Proteomes" id="UP000261520">
    <property type="component" value="Unplaced"/>
</dbReference>
<dbReference type="PANTHER" id="PTHR42693">
    <property type="entry name" value="ARYLSULFATASE FAMILY MEMBER"/>
    <property type="match status" value="1"/>
</dbReference>
<dbReference type="GO" id="GO:0005783">
    <property type="term" value="C:endoplasmic reticulum"/>
    <property type="evidence" value="ECO:0007669"/>
    <property type="project" value="UniProtKB-ARBA"/>
</dbReference>
<dbReference type="PANTHER" id="PTHR42693:SF49">
    <property type="entry name" value="SULFATASE N-TERMINAL DOMAIN-CONTAINING PROTEIN"/>
    <property type="match status" value="1"/>
</dbReference>
<evidence type="ECO:0000313" key="6">
    <source>
        <dbReference type="Ensembl" id="ENSPMGP00000007609.1"/>
    </source>
</evidence>
<protein>
    <submittedName>
        <fullName evidence="6">Uncharacterized protein</fullName>
    </submittedName>
</protein>
<comment type="similarity">
    <text evidence="2">Belongs to the sulfatase family.</text>
</comment>
<comment type="cofactor">
    <cofactor evidence="1">
        <name>Ca(2+)</name>
        <dbReference type="ChEBI" id="CHEBI:29108"/>
    </cofactor>
</comment>
<keyword evidence="4" id="KW-0378">Hydrolase</keyword>
<dbReference type="Pfam" id="PF14707">
    <property type="entry name" value="Sulfatase_C"/>
    <property type="match status" value="1"/>
</dbReference>
<dbReference type="InterPro" id="IPR050738">
    <property type="entry name" value="Sulfatase"/>
</dbReference>
<dbReference type="FunFam" id="3.30.1120.10:FF:000001">
    <property type="entry name" value="Arylsulfatase E"/>
    <property type="match status" value="1"/>
</dbReference>
<evidence type="ECO:0000256" key="5">
    <source>
        <dbReference type="ARBA" id="ARBA00022837"/>
    </source>
</evidence>
<organism evidence="6 7">
    <name type="scientific">Periophthalmus magnuspinnatus</name>
    <dbReference type="NCBI Taxonomy" id="409849"/>
    <lineage>
        <taxon>Eukaryota</taxon>
        <taxon>Metazoa</taxon>
        <taxon>Chordata</taxon>
        <taxon>Craniata</taxon>
        <taxon>Vertebrata</taxon>
        <taxon>Euteleostomi</taxon>
        <taxon>Actinopterygii</taxon>
        <taxon>Neopterygii</taxon>
        <taxon>Teleostei</taxon>
        <taxon>Neoteleostei</taxon>
        <taxon>Acanthomorphata</taxon>
        <taxon>Gobiaria</taxon>
        <taxon>Gobiiformes</taxon>
        <taxon>Gobioidei</taxon>
        <taxon>Gobiidae</taxon>
        <taxon>Oxudercinae</taxon>
        <taxon>Periophthalmus</taxon>
    </lineage>
</organism>
<sequence length="210" mass="23831">LGATNFEGGIRVVGLIRWSGKIPKGLEIYEPTSNMDMFPTVVQLTGGQLPQDRVIDGRPLVDLLLGTSQSSDHEFMFHYCSFTVQAVRWRPKHRDSVFKMFHFTPNFYPVNSTGCYHTHVCFCSPNHITTHNPPLLYDLTLDPSESTPLSPGSEQDYHDIIRTMDAAVREHRDSLQPRESEMSVGKVLPKPWLQPCCSSVSQLCQCHKER</sequence>
<dbReference type="AlphaFoldDB" id="A0A3B3ZT03"/>
<name>A0A3B3ZT03_9GOBI</name>
<keyword evidence="7" id="KW-1185">Reference proteome</keyword>
<dbReference type="Gene3D" id="3.40.720.10">
    <property type="entry name" value="Alkaline Phosphatase, subunit A"/>
    <property type="match status" value="1"/>
</dbReference>
<proteinExistence type="inferred from homology"/>
<dbReference type="GO" id="GO:0004065">
    <property type="term" value="F:arylsulfatase activity"/>
    <property type="evidence" value="ECO:0007669"/>
    <property type="project" value="TreeGrafter"/>
</dbReference>
<keyword evidence="3" id="KW-0479">Metal-binding</keyword>
<accession>A0A3B3ZT03</accession>
<evidence type="ECO:0000256" key="3">
    <source>
        <dbReference type="ARBA" id="ARBA00022723"/>
    </source>
</evidence>
<evidence type="ECO:0000256" key="2">
    <source>
        <dbReference type="ARBA" id="ARBA00008779"/>
    </source>
</evidence>
<dbReference type="STRING" id="409849.ENSPMGP00000007609"/>
<dbReference type="Gene3D" id="3.30.1120.10">
    <property type="match status" value="1"/>
</dbReference>
<dbReference type="InterPro" id="IPR017850">
    <property type="entry name" value="Alkaline_phosphatase_core_sf"/>
</dbReference>
<evidence type="ECO:0000313" key="7">
    <source>
        <dbReference type="Proteomes" id="UP000261520"/>
    </source>
</evidence>
<keyword evidence="5" id="KW-0106">Calcium</keyword>
<reference evidence="6" key="2">
    <citation type="submission" date="2025-09" db="UniProtKB">
        <authorList>
            <consortium name="Ensembl"/>
        </authorList>
    </citation>
    <scope>IDENTIFICATION</scope>
</reference>
<dbReference type="Ensembl" id="ENSPMGT00000008095.1">
    <property type="protein sequence ID" value="ENSPMGP00000007609.1"/>
    <property type="gene ID" value="ENSPMGG00000006314.1"/>
</dbReference>
<evidence type="ECO:0000256" key="4">
    <source>
        <dbReference type="ARBA" id="ARBA00022801"/>
    </source>
</evidence>
<evidence type="ECO:0000256" key="1">
    <source>
        <dbReference type="ARBA" id="ARBA00001913"/>
    </source>
</evidence>
<dbReference type="GO" id="GO:0046872">
    <property type="term" value="F:metal ion binding"/>
    <property type="evidence" value="ECO:0007669"/>
    <property type="project" value="UniProtKB-KW"/>
</dbReference>
<dbReference type="SUPFAM" id="SSF53649">
    <property type="entry name" value="Alkaline phosphatase-like"/>
    <property type="match status" value="1"/>
</dbReference>
<reference evidence="6" key="1">
    <citation type="submission" date="2025-08" db="UniProtKB">
        <authorList>
            <consortium name="Ensembl"/>
        </authorList>
    </citation>
    <scope>IDENTIFICATION</scope>
</reference>